<dbReference type="EMBL" id="UOFR01000029">
    <property type="protein sequence ID" value="VAW94683.1"/>
    <property type="molecule type" value="Genomic_DNA"/>
</dbReference>
<organism evidence="1">
    <name type="scientific">hydrothermal vent metagenome</name>
    <dbReference type="NCBI Taxonomy" id="652676"/>
    <lineage>
        <taxon>unclassified sequences</taxon>
        <taxon>metagenomes</taxon>
        <taxon>ecological metagenomes</taxon>
    </lineage>
</organism>
<dbReference type="InterPro" id="IPR016024">
    <property type="entry name" value="ARM-type_fold"/>
</dbReference>
<accession>A0A3B1A3I6</accession>
<dbReference type="SUPFAM" id="SSF48371">
    <property type="entry name" value="ARM repeat"/>
    <property type="match status" value="1"/>
</dbReference>
<proteinExistence type="predicted"/>
<dbReference type="Gene3D" id="1.25.10.10">
    <property type="entry name" value="Leucine-rich Repeat Variant"/>
    <property type="match status" value="1"/>
</dbReference>
<reference evidence="1" key="1">
    <citation type="submission" date="2018-06" db="EMBL/GenBank/DDBJ databases">
        <authorList>
            <person name="Zhirakovskaya E."/>
        </authorList>
    </citation>
    <scope>NUCLEOTIDE SEQUENCE</scope>
</reference>
<protein>
    <recommendedName>
        <fullName evidence="2">HEAT repeat domain-containing protein</fullName>
    </recommendedName>
</protein>
<dbReference type="PROSITE" id="PS51257">
    <property type="entry name" value="PROKAR_LIPOPROTEIN"/>
    <property type="match status" value="1"/>
</dbReference>
<dbReference type="Pfam" id="PF13646">
    <property type="entry name" value="HEAT_2"/>
    <property type="match status" value="1"/>
</dbReference>
<dbReference type="AlphaFoldDB" id="A0A3B1A3I6"/>
<name>A0A3B1A3I6_9ZZZZ</name>
<sequence length="317" mass="35525">MNKYFKLIVLLGALPLVFLSGCSINKSFTIKEPTPSSITYSKKVGSDNKLSIQDSRSKDDKKFSVGRLNAILGGLGKDEIEFLGKNLEAALKSRGINVNYSAAADNSNIKLNVIKYRIRNQRSSGFHPYLTYTTFSADLVYQGKTHRITGYFKNGKVPVWSFAEVEEPCYNIPLSLLVKEIATKINRKVFKLKTSDEKVASLAKAIATSEEKLIYFQVLELGYSNNSKAIPHLVKLTKHTDSMLRATAISALGMLQATDQFELLKTLYAENSNTIKYMALKSIGDLDTQDSKDFIKKIKSSDEYTEKPIREIVDLYL</sequence>
<dbReference type="InterPro" id="IPR011989">
    <property type="entry name" value="ARM-like"/>
</dbReference>
<gene>
    <name evidence="1" type="ORF">MNBD_GAMMA21-3016</name>
</gene>
<evidence type="ECO:0008006" key="2">
    <source>
        <dbReference type="Google" id="ProtNLM"/>
    </source>
</evidence>
<evidence type="ECO:0000313" key="1">
    <source>
        <dbReference type="EMBL" id="VAW94683.1"/>
    </source>
</evidence>